<gene>
    <name evidence="9" type="ORF">D915_002212</name>
</gene>
<evidence type="ECO:0000256" key="3">
    <source>
        <dbReference type="ARBA" id="ARBA00017467"/>
    </source>
</evidence>
<dbReference type="EMBL" id="JXXN02000562">
    <property type="protein sequence ID" value="THD26989.1"/>
    <property type="molecule type" value="Genomic_DNA"/>
</dbReference>
<dbReference type="AlphaFoldDB" id="A0A4E0RDT9"/>
<evidence type="ECO:0000256" key="7">
    <source>
        <dbReference type="ARBA" id="ARBA00023136"/>
    </source>
</evidence>
<keyword evidence="9" id="KW-0808">Transferase</keyword>
<dbReference type="Gene3D" id="3.40.50.2000">
    <property type="entry name" value="Glycogen Phosphorylase B"/>
    <property type="match status" value="1"/>
</dbReference>
<feature type="transmembrane region" description="Helical" evidence="8">
    <location>
        <begin position="6"/>
        <end position="24"/>
    </location>
</feature>
<dbReference type="PANTHER" id="PTHR12154:SF4">
    <property type="entry name" value="UDP-N-ACETYLGLUCOSAMINE TRANSFERASE SUBUNIT ALG14 HOMOLOG"/>
    <property type="match status" value="1"/>
</dbReference>
<evidence type="ECO:0000256" key="8">
    <source>
        <dbReference type="SAM" id="Phobius"/>
    </source>
</evidence>
<keyword evidence="10" id="KW-1185">Reference proteome</keyword>
<dbReference type="GO" id="GO:0006488">
    <property type="term" value="P:dolichol-linked oligosaccharide biosynthetic process"/>
    <property type="evidence" value="ECO:0007669"/>
    <property type="project" value="InterPro"/>
</dbReference>
<evidence type="ECO:0000256" key="4">
    <source>
        <dbReference type="ARBA" id="ARBA00022692"/>
    </source>
</evidence>
<evidence type="ECO:0000256" key="2">
    <source>
        <dbReference type="ARBA" id="ARBA00009731"/>
    </source>
</evidence>
<proteinExistence type="inferred from homology"/>
<evidence type="ECO:0000256" key="5">
    <source>
        <dbReference type="ARBA" id="ARBA00022824"/>
    </source>
</evidence>
<evidence type="ECO:0000313" key="10">
    <source>
        <dbReference type="Proteomes" id="UP000230066"/>
    </source>
</evidence>
<dbReference type="Pfam" id="PF08660">
    <property type="entry name" value="Alg14"/>
    <property type="match status" value="1"/>
</dbReference>
<evidence type="ECO:0000313" key="9">
    <source>
        <dbReference type="EMBL" id="THD26989.1"/>
    </source>
</evidence>
<dbReference type="Proteomes" id="UP000230066">
    <property type="component" value="Unassembled WGS sequence"/>
</dbReference>
<accession>A0A4E0RDT9</accession>
<comment type="similarity">
    <text evidence="2">Belongs to the ALG14 family.</text>
</comment>
<keyword evidence="6 8" id="KW-1133">Transmembrane helix</keyword>
<keyword evidence="7 8" id="KW-0472">Membrane</keyword>
<dbReference type="GO" id="GO:0043541">
    <property type="term" value="C:UDP-N-acetylglucosamine transferase complex"/>
    <property type="evidence" value="ECO:0007669"/>
    <property type="project" value="TreeGrafter"/>
</dbReference>
<dbReference type="InterPro" id="IPR013969">
    <property type="entry name" value="Oligosacch_biosynth_Alg14"/>
</dbReference>
<dbReference type="GO" id="GO:0004577">
    <property type="term" value="F:N-acetylglucosaminyldiphosphodolichol N-acetylglucosaminyltransferase activity"/>
    <property type="evidence" value="ECO:0007669"/>
    <property type="project" value="TreeGrafter"/>
</dbReference>
<name>A0A4E0RDT9_FASHE</name>
<sequence>MLLYLVLLTVPCLSIYFLISFLWIHNQGIRCDYCIKTLIVLGSGGHTAEMLPYVRCLSGRYSPRVYVIANTDKISEDRLHAVEQLKEGEYTVVRIPRAREVKQSYVTSIFTTARSTISSISLVFHTRPRLILCNGPGTCIPVCFAAVLARVLLFRQTLIVFVESVCRTRTLSLTGKILYYSRCADVIVQWPQLHAAYPKTVYLGLLS</sequence>
<keyword evidence="5" id="KW-0256">Endoplasmic reticulum</keyword>
<organism evidence="9 10">
    <name type="scientific">Fasciola hepatica</name>
    <name type="common">Liver fluke</name>
    <dbReference type="NCBI Taxonomy" id="6192"/>
    <lineage>
        <taxon>Eukaryota</taxon>
        <taxon>Metazoa</taxon>
        <taxon>Spiralia</taxon>
        <taxon>Lophotrochozoa</taxon>
        <taxon>Platyhelminthes</taxon>
        <taxon>Trematoda</taxon>
        <taxon>Digenea</taxon>
        <taxon>Plagiorchiida</taxon>
        <taxon>Echinostomata</taxon>
        <taxon>Echinostomatoidea</taxon>
        <taxon>Fasciolidae</taxon>
        <taxon>Fasciola</taxon>
    </lineage>
</organism>
<comment type="caution">
    <text evidence="9">The sequence shown here is derived from an EMBL/GenBank/DDBJ whole genome shotgun (WGS) entry which is preliminary data.</text>
</comment>
<reference evidence="9" key="1">
    <citation type="submission" date="2019-03" db="EMBL/GenBank/DDBJ databases">
        <title>Improved annotation for the trematode Fasciola hepatica.</title>
        <authorList>
            <person name="Choi Y.-J."/>
            <person name="Martin J."/>
            <person name="Mitreva M."/>
        </authorList>
    </citation>
    <scope>NUCLEOTIDE SEQUENCE [LARGE SCALE GENOMIC DNA]</scope>
</reference>
<protein>
    <recommendedName>
        <fullName evidence="3">UDP-N-acetylglucosamine transferase subunit ALG14</fullName>
    </recommendedName>
</protein>
<keyword evidence="4 8" id="KW-0812">Transmembrane</keyword>
<evidence type="ECO:0000256" key="6">
    <source>
        <dbReference type="ARBA" id="ARBA00022989"/>
    </source>
</evidence>
<evidence type="ECO:0000256" key="1">
    <source>
        <dbReference type="ARBA" id="ARBA00004389"/>
    </source>
</evidence>
<dbReference type="PANTHER" id="PTHR12154">
    <property type="entry name" value="GLYCOSYL TRANSFERASE-RELATED"/>
    <property type="match status" value="1"/>
</dbReference>
<comment type="subcellular location">
    <subcellularLocation>
        <location evidence="1">Endoplasmic reticulum membrane</location>
        <topology evidence="1">Single-pass membrane protein</topology>
    </subcellularLocation>
</comment>